<evidence type="ECO:0000256" key="2">
    <source>
        <dbReference type="ARBA" id="ARBA00001946"/>
    </source>
</evidence>
<evidence type="ECO:0000256" key="6">
    <source>
        <dbReference type="ARBA" id="ARBA00022723"/>
    </source>
</evidence>
<comment type="similarity">
    <text evidence="3">Belongs to the mab-21 family.</text>
</comment>
<evidence type="ECO:0000256" key="5">
    <source>
        <dbReference type="ARBA" id="ARBA00022695"/>
    </source>
</evidence>
<feature type="compositionally biased region" description="Polar residues" evidence="12">
    <location>
        <begin position="71"/>
        <end position="82"/>
    </location>
</feature>
<evidence type="ECO:0000259" key="14">
    <source>
        <dbReference type="Pfam" id="PF03281"/>
    </source>
</evidence>
<gene>
    <name evidence="16" type="ORF">PYW07_015089</name>
</gene>
<dbReference type="Pfam" id="PF20266">
    <property type="entry name" value="Mab-21_C"/>
    <property type="match status" value="1"/>
</dbReference>
<keyword evidence="4" id="KW-0808">Transferase</keyword>
<comment type="caution">
    <text evidence="16">The sequence shown here is derived from an EMBL/GenBank/DDBJ whole genome shotgun (WGS) entry which is preliminary data.</text>
</comment>
<keyword evidence="6" id="KW-0479">Metal-binding</keyword>
<evidence type="ECO:0000313" key="17">
    <source>
        <dbReference type="Proteomes" id="UP001231518"/>
    </source>
</evidence>
<dbReference type="AlphaFoldDB" id="A0AAD7YWP5"/>
<feature type="compositionally biased region" description="Basic and acidic residues" evidence="12">
    <location>
        <begin position="52"/>
        <end position="67"/>
    </location>
</feature>
<keyword evidence="8" id="KW-0067">ATP-binding</keyword>
<dbReference type="Gene3D" id="1.10.1410.40">
    <property type="match status" value="1"/>
</dbReference>
<keyword evidence="17" id="KW-1185">Reference proteome</keyword>
<evidence type="ECO:0000256" key="13">
    <source>
        <dbReference type="SAM" id="Phobius"/>
    </source>
</evidence>
<name>A0AAD7YWP5_MYTSE</name>
<dbReference type="InterPro" id="IPR046906">
    <property type="entry name" value="Mab-21_HhH/H2TH-like"/>
</dbReference>
<reference evidence="16" key="1">
    <citation type="submission" date="2023-03" db="EMBL/GenBank/DDBJ databases">
        <title>Chromosome-level genomes of two armyworms, Mythimna separata and Mythimna loreyi, provide insights into the biosynthesis and reception of sex pheromones.</title>
        <authorList>
            <person name="Zhao H."/>
        </authorList>
    </citation>
    <scope>NUCLEOTIDE SEQUENCE</scope>
    <source>
        <strain evidence="16">BeijingLab</strain>
        <tissue evidence="16">Pupa</tissue>
    </source>
</reference>
<feature type="compositionally biased region" description="Low complexity" evidence="12">
    <location>
        <begin position="1"/>
        <end position="16"/>
    </location>
</feature>
<dbReference type="GO" id="GO:0016779">
    <property type="term" value="F:nucleotidyltransferase activity"/>
    <property type="evidence" value="ECO:0007669"/>
    <property type="project" value="UniProtKB-KW"/>
</dbReference>
<protein>
    <recommendedName>
        <fullName evidence="18">Cyclic GMP-AMP synthase</fullName>
    </recommendedName>
</protein>
<feature type="transmembrane region" description="Helical" evidence="13">
    <location>
        <begin position="531"/>
        <end position="554"/>
    </location>
</feature>
<feature type="region of interest" description="Disordered" evidence="12">
    <location>
        <begin position="1"/>
        <end position="25"/>
    </location>
</feature>
<keyword evidence="13" id="KW-0812">Transmembrane</keyword>
<dbReference type="EMBL" id="JARGEI010000004">
    <property type="protein sequence ID" value="KAJ8732490.1"/>
    <property type="molecule type" value="Genomic_DNA"/>
</dbReference>
<feature type="transmembrane region" description="Helical" evidence="13">
    <location>
        <begin position="25"/>
        <end position="46"/>
    </location>
</feature>
<feature type="domain" description="Mab-21-like nucleotidyltransferase" evidence="14">
    <location>
        <begin position="179"/>
        <end position="388"/>
    </location>
</feature>
<keyword evidence="10" id="KW-0342">GTP-binding</keyword>
<organism evidence="16 17">
    <name type="scientific">Mythimna separata</name>
    <name type="common">Oriental armyworm</name>
    <name type="synonym">Pseudaletia separata</name>
    <dbReference type="NCBI Taxonomy" id="271217"/>
    <lineage>
        <taxon>Eukaryota</taxon>
        <taxon>Metazoa</taxon>
        <taxon>Ecdysozoa</taxon>
        <taxon>Arthropoda</taxon>
        <taxon>Hexapoda</taxon>
        <taxon>Insecta</taxon>
        <taxon>Pterygota</taxon>
        <taxon>Neoptera</taxon>
        <taxon>Endopterygota</taxon>
        <taxon>Lepidoptera</taxon>
        <taxon>Glossata</taxon>
        <taxon>Ditrysia</taxon>
        <taxon>Noctuoidea</taxon>
        <taxon>Noctuidae</taxon>
        <taxon>Noctuinae</taxon>
        <taxon>Hadenini</taxon>
        <taxon>Mythimna</taxon>
    </lineage>
</organism>
<evidence type="ECO:0000259" key="15">
    <source>
        <dbReference type="Pfam" id="PF20266"/>
    </source>
</evidence>
<evidence type="ECO:0000256" key="10">
    <source>
        <dbReference type="ARBA" id="ARBA00023134"/>
    </source>
</evidence>
<accession>A0AAD7YWP5</accession>
<dbReference type="InterPro" id="IPR046903">
    <property type="entry name" value="Mab-21-like_nuc_Trfase"/>
</dbReference>
<dbReference type="Proteomes" id="UP001231518">
    <property type="component" value="Chromosome 6"/>
</dbReference>
<keyword evidence="11" id="KW-0464">Manganese</keyword>
<evidence type="ECO:0000256" key="3">
    <source>
        <dbReference type="ARBA" id="ARBA00008307"/>
    </source>
</evidence>
<dbReference type="PANTHER" id="PTHR10656:SF42">
    <property type="entry name" value="CYCLIC GMP-AMP SYNTHASE-LIKE PROTEIN-RELATED"/>
    <property type="match status" value="1"/>
</dbReference>
<evidence type="ECO:0000256" key="4">
    <source>
        <dbReference type="ARBA" id="ARBA00022679"/>
    </source>
</evidence>
<sequence>MNNPRRNNPNNNNNNNDDGDGASPWLIAAGVGVAGALLGGAAYWLSGSSENKPVEKEKQKMVKKEPVPRSLPSSSNASTSDQSVSSYLSDLLSRMDTSRGGSYSSGVTIEEIPNIPENPVISNLNSLLSDIYVRYIKLTEFNLHYKVFDTIFQDLHKKMKEVDPYYKKYSSTVQFAGSHYDNLRIVKPDEFDMDIVIGLPLNIKTDAMNPQGSDIIIDAKAPGFVELRMGVQFQRLPFRDADEWLVNKAAFEWKDDCNFLLRSKFSDWFKSVVSKALNKFEINGNSRPVYYVEGVPYIIDRSESGPAMTLLISNKSRNFKLDVDLVPCLKFPEDRWPISKAYREIPPECKKDYWMVVGKPNKASPSAFDQARSWRIALHNQERQLMYNSNNMRQAIRFIKKLRDSQGMKAIASYYIKTLFFWEIVAVNDRSYWNKNNPATLFKVMVRRLYEALALTPEKTLEKAPVPELVPELAPELALSVVLLAPPVAVLALAAVLLAPPAVVLAPPVVALAPSVVVLALQLAPEVAPPAVVLALLPAPPVAVLAPSAVVLALPPVPLAPVPHLPLSPAPKLALWAVPLAQSAVVLVLPAVPLAPLAECYPYWLGWSSASVSL</sequence>
<evidence type="ECO:0000256" key="11">
    <source>
        <dbReference type="ARBA" id="ARBA00023211"/>
    </source>
</evidence>
<dbReference type="GO" id="GO:0005524">
    <property type="term" value="F:ATP binding"/>
    <property type="evidence" value="ECO:0007669"/>
    <property type="project" value="UniProtKB-KW"/>
</dbReference>
<dbReference type="InterPro" id="IPR024810">
    <property type="entry name" value="MAB21L/cGLR"/>
</dbReference>
<keyword evidence="7" id="KW-0547">Nucleotide-binding</keyword>
<keyword evidence="13" id="KW-0472">Membrane</keyword>
<keyword evidence="9" id="KW-0460">Magnesium</keyword>
<comment type="cofactor">
    <cofactor evidence="2">
        <name>Mg(2+)</name>
        <dbReference type="ChEBI" id="CHEBI:18420"/>
    </cofactor>
</comment>
<keyword evidence="13" id="KW-1133">Transmembrane helix</keyword>
<proteinExistence type="inferred from homology"/>
<dbReference type="GO" id="GO:0046872">
    <property type="term" value="F:metal ion binding"/>
    <property type="evidence" value="ECO:0007669"/>
    <property type="project" value="UniProtKB-KW"/>
</dbReference>
<evidence type="ECO:0000256" key="8">
    <source>
        <dbReference type="ARBA" id="ARBA00022840"/>
    </source>
</evidence>
<dbReference type="SMART" id="SM01265">
    <property type="entry name" value="Mab-21"/>
    <property type="match status" value="1"/>
</dbReference>
<evidence type="ECO:0000256" key="7">
    <source>
        <dbReference type="ARBA" id="ARBA00022741"/>
    </source>
</evidence>
<keyword evidence="5" id="KW-0548">Nucleotidyltransferase</keyword>
<feature type="transmembrane region" description="Helical" evidence="13">
    <location>
        <begin position="574"/>
        <end position="595"/>
    </location>
</feature>
<evidence type="ECO:0000313" key="16">
    <source>
        <dbReference type="EMBL" id="KAJ8732490.1"/>
    </source>
</evidence>
<evidence type="ECO:0000256" key="1">
    <source>
        <dbReference type="ARBA" id="ARBA00001936"/>
    </source>
</evidence>
<comment type="cofactor">
    <cofactor evidence="1">
        <name>Mn(2+)</name>
        <dbReference type="ChEBI" id="CHEBI:29035"/>
    </cofactor>
</comment>
<feature type="transmembrane region" description="Helical" evidence="13">
    <location>
        <begin position="505"/>
        <end position="524"/>
    </location>
</feature>
<evidence type="ECO:0000256" key="9">
    <source>
        <dbReference type="ARBA" id="ARBA00022842"/>
    </source>
</evidence>
<evidence type="ECO:0000256" key="12">
    <source>
        <dbReference type="SAM" id="MobiDB-lite"/>
    </source>
</evidence>
<dbReference type="PANTHER" id="PTHR10656">
    <property type="entry name" value="CELL FATE DETERMINING PROTEIN MAB21-RELATED"/>
    <property type="match status" value="1"/>
</dbReference>
<dbReference type="Gene3D" id="3.30.460.90">
    <property type="match status" value="1"/>
</dbReference>
<dbReference type="Pfam" id="PF03281">
    <property type="entry name" value="Mab-21"/>
    <property type="match status" value="1"/>
</dbReference>
<feature type="domain" description="Mab-21-like HhH/H2TH-like" evidence="15">
    <location>
        <begin position="392"/>
        <end position="453"/>
    </location>
</feature>
<dbReference type="GO" id="GO:0005525">
    <property type="term" value="F:GTP binding"/>
    <property type="evidence" value="ECO:0007669"/>
    <property type="project" value="UniProtKB-KW"/>
</dbReference>
<evidence type="ECO:0008006" key="18">
    <source>
        <dbReference type="Google" id="ProtNLM"/>
    </source>
</evidence>
<feature type="region of interest" description="Disordered" evidence="12">
    <location>
        <begin position="52"/>
        <end position="82"/>
    </location>
</feature>